<dbReference type="RefSeq" id="WP_201922410.1">
    <property type="nucleotide sequence ID" value="NZ_BAABAX010000014.1"/>
</dbReference>
<dbReference type="Proteomes" id="UP000651057">
    <property type="component" value="Unassembled WGS sequence"/>
</dbReference>
<keyword evidence="1" id="KW-0472">Membrane</keyword>
<reference evidence="2" key="1">
    <citation type="submission" date="2021-01" db="EMBL/GenBank/DDBJ databases">
        <authorList>
            <person name="Zhong Y.L."/>
        </authorList>
    </citation>
    <scope>NUCLEOTIDE SEQUENCE</scope>
    <source>
        <strain evidence="2">KCTC 23302</strain>
    </source>
</reference>
<evidence type="ECO:0000256" key="1">
    <source>
        <dbReference type="SAM" id="Phobius"/>
    </source>
</evidence>
<keyword evidence="1" id="KW-1133">Transmembrane helix</keyword>
<gene>
    <name evidence="2" type="ORF">JJQ60_15860</name>
</gene>
<evidence type="ECO:0000313" key="3">
    <source>
        <dbReference type="Proteomes" id="UP000651057"/>
    </source>
</evidence>
<keyword evidence="1" id="KW-0812">Transmembrane</keyword>
<sequence length="231" mass="27649">MRIKSWRYVLVFFGIMFFWMWNNFELPKFYPFERIEKAEALVFYSEKIPPKLPFADFRNEFDLSIKFIYKVNQKVFISEYRAYKASMFQKEGDSIMVEYSTGDPSKVRYTKSLRKRKTKRLQFRKNFHHIKENGYKNLELVESLFTYEDYAEYGKKLIKTTGVFKKTGDTIKLTSLMYYDDVRVGGTLIEEIKPINRQLEEFEISDFLMVSNNHIVEIRTGCNFKLSGSNL</sequence>
<evidence type="ECO:0000313" key="2">
    <source>
        <dbReference type="EMBL" id="MBL0685006.1"/>
    </source>
</evidence>
<protein>
    <submittedName>
        <fullName evidence="2">Uncharacterized protein</fullName>
    </submittedName>
</protein>
<proteinExistence type="predicted"/>
<name>A0A937A188_9FLAO</name>
<accession>A0A937A188</accession>
<comment type="caution">
    <text evidence="2">The sequence shown here is derived from an EMBL/GenBank/DDBJ whole genome shotgun (WGS) entry which is preliminary data.</text>
</comment>
<feature type="transmembrane region" description="Helical" evidence="1">
    <location>
        <begin position="6"/>
        <end position="24"/>
    </location>
</feature>
<dbReference type="EMBL" id="JAERQJ010000006">
    <property type="protein sequence ID" value="MBL0685006.1"/>
    <property type="molecule type" value="Genomic_DNA"/>
</dbReference>
<organism evidence="2 3">
    <name type="scientific">Aquimarina mytili</name>
    <dbReference type="NCBI Taxonomy" id="874423"/>
    <lineage>
        <taxon>Bacteria</taxon>
        <taxon>Pseudomonadati</taxon>
        <taxon>Bacteroidota</taxon>
        <taxon>Flavobacteriia</taxon>
        <taxon>Flavobacteriales</taxon>
        <taxon>Flavobacteriaceae</taxon>
        <taxon>Aquimarina</taxon>
    </lineage>
</organism>
<keyword evidence="3" id="KW-1185">Reference proteome</keyword>
<dbReference type="AlphaFoldDB" id="A0A937A188"/>